<evidence type="ECO:0000256" key="12">
    <source>
        <dbReference type="ARBA" id="ARBA00047811"/>
    </source>
</evidence>
<sequence length="311" mass="36207">MQIEQDENSLYNMFLQNFTKKVKLGEGTYGIVTRAFDKRKEQYVALKKVKLDSHHDEGVPSTTIREIAILLKLRHPNIISLFEVKYFLEEKQIYLVFDSMQCDLRNYLDKNKAFTLNQLKPIIYQILQGLSYCHSRRVLHRDLKPQNILMDEAKQIKLADFGLSRVFPFPMPKFTKEIATLWYRAPELMLGDDNYGTAVDIWAVGCIMAECLTGAPLFQGDSQVDMLFKIMKLLGTPTDETYFGLSRLPDFTLNFPKFRGESLTQKIPQLGQNHQATMVLQSMLQFNPNNRPQAKELLMNQWFDDIRNNNF</sequence>
<dbReference type="GO" id="GO:0004693">
    <property type="term" value="F:cyclin-dependent protein serine/threonine kinase activity"/>
    <property type="evidence" value="ECO:0007669"/>
    <property type="project" value="UniProtKB-EC"/>
</dbReference>
<accession>A0A8S1T0A2</accession>
<evidence type="ECO:0000256" key="4">
    <source>
        <dbReference type="ARBA" id="ARBA00022679"/>
    </source>
</evidence>
<dbReference type="FunFam" id="1.10.510.10:FF:000706">
    <property type="entry name" value="Cyclin-dependent kinase 1"/>
    <property type="match status" value="1"/>
</dbReference>
<evidence type="ECO:0000256" key="13">
    <source>
        <dbReference type="ARBA" id="ARBA00048367"/>
    </source>
</evidence>
<dbReference type="InterPro" id="IPR050108">
    <property type="entry name" value="CDK"/>
</dbReference>
<comment type="similarity">
    <text evidence="1">Belongs to the protein kinase superfamily. CMGC Ser/Thr protein kinase family. CDC2/CDKX subfamily.</text>
</comment>
<evidence type="ECO:0000256" key="2">
    <source>
        <dbReference type="ARBA" id="ARBA00012425"/>
    </source>
</evidence>
<dbReference type="PROSITE" id="PS00108">
    <property type="entry name" value="PROTEIN_KINASE_ST"/>
    <property type="match status" value="1"/>
</dbReference>
<evidence type="ECO:0000256" key="15">
    <source>
        <dbReference type="RuleBase" id="RU000304"/>
    </source>
</evidence>
<evidence type="ECO:0000256" key="14">
    <source>
        <dbReference type="PROSITE-ProRule" id="PRU10141"/>
    </source>
</evidence>
<feature type="binding site" evidence="14">
    <location>
        <position position="47"/>
    </location>
    <ligand>
        <name>ATP</name>
        <dbReference type="ChEBI" id="CHEBI:30616"/>
    </ligand>
</feature>
<evidence type="ECO:0000256" key="5">
    <source>
        <dbReference type="ARBA" id="ARBA00022741"/>
    </source>
</evidence>
<evidence type="ECO:0000313" key="18">
    <source>
        <dbReference type="Proteomes" id="UP000683925"/>
    </source>
</evidence>
<name>A0A8S1T0A2_PAROT</name>
<dbReference type="FunFam" id="3.30.200.20:FF:000737">
    <property type="entry name" value="Protein kinase putative (CRK)"/>
    <property type="match status" value="1"/>
</dbReference>
<dbReference type="GO" id="GO:0005737">
    <property type="term" value="C:cytoplasm"/>
    <property type="evidence" value="ECO:0007669"/>
    <property type="project" value="TreeGrafter"/>
</dbReference>
<reference evidence="17" key="1">
    <citation type="submission" date="2021-01" db="EMBL/GenBank/DDBJ databases">
        <authorList>
            <consortium name="Genoscope - CEA"/>
            <person name="William W."/>
        </authorList>
    </citation>
    <scope>NUCLEOTIDE SEQUENCE</scope>
</reference>
<dbReference type="Pfam" id="PF00069">
    <property type="entry name" value="Pkinase"/>
    <property type="match status" value="1"/>
</dbReference>
<keyword evidence="18" id="KW-1185">Reference proteome</keyword>
<dbReference type="PANTHER" id="PTHR24056">
    <property type="entry name" value="CELL DIVISION PROTEIN KINASE"/>
    <property type="match status" value="1"/>
</dbReference>
<dbReference type="CDD" id="cd07829">
    <property type="entry name" value="STKc_CDK_like"/>
    <property type="match status" value="1"/>
</dbReference>
<evidence type="ECO:0000256" key="1">
    <source>
        <dbReference type="ARBA" id="ARBA00006485"/>
    </source>
</evidence>
<dbReference type="GO" id="GO:0010468">
    <property type="term" value="P:regulation of gene expression"/>
    <property type="evidence" value="ECO:0007669"/>
    <property type="project" value="TreeGrafter"/>
</dbReference>
<evidence type="ECO:0000256" key="7">
    <source>
        <dbReference type="ARBA" id="ARBA00022840"/>
    </source>
</evidence>
<dbReference type="EC" id="2.7.11.22" evidence="2"/>
<dbReference type="GO" id="GO:0000082">
    <property type="term" value="P:G1/S transition of mitotic cell cycle"/>
    <property type="evidence" value="ECO:0007669"/>
    <property type="project" value="TreeGrafter"/>
</dbReference>
<dbReference type="GO" id="GO:0005524">
    <property type="term" value="F:ATP binding"/>
    <property type="evidence" value="ECO:0007669"/>
    <property type="project" value="UniProtKB-UniRule"/>
</dbReference>
<dbReference type="GO" id="GO:0000307">
    <property type="term" value="C:cyclin-dependent protein kinase holoenzyme complex"/>
    <property type="evidence" value="ECO:0007669"/>
    <property type="project" value="TreeGrafter"/>
</dbReference>
<dbReference type="Proteomes" id="UP000683925">
    <property type="component" value="Unassembled WGS sequence"/>
</dbReference>
<dbReference type="PROSITE" id="PS00107">
    <property type="entry name" value="PROTEIN_KINASE_ATP"/>
    <property type="match status" value="1"/>
</dbReference>
<dbReference type="GO" id="GO:0030332">
    <property type="term" value="F:cyclin binding"/>
    <property type="evidence" value="ECO:0007669"/>
    <property type="project" value="TreeGrafter"/>
</dbReference>
<evidence type="ECO:0000259" key="16">
    <source>
        <dbReference type="PROSITE" id="PS50011"/>
    </source>
</evidence>
<dbReference type="SMART" id="SM00220">
    <property type="entry name" value="S_TKc"/>
    <property type="match status" value="1"/>
</dbReference>
<organism evidence="17 18">
    <name type="scientific">Paramecium octaurelia</name>
    <dbReference type="NCBI Taxonomy" id="43137"/>
    <lineage>
        <taxon>Eukaryota</taxon>
        <taxon>Sar</taxon>
        <taxon>Alveolata</taxon>
        <taxon>Ciliophora</taxon>
        <taxon>Intramacronucleata</taxon>
        <taxon>Oligohymenophorea</taxon>
        <taxon>Peniculida</taxon>
        <taxon>Parameciidae</taxon>
        <taxon>Paramecium</taxon>
    </lineage>
</organism>
<dbReference type="GO" id="GO:0005634">
    <property type="term" value="C:nucleus"/>
    <property type="evidence" value="ECO:0007669"/>
    <property type="project" value="TreeGrafter"/>
</dbReference>
<evidence type="ECO:0000256" key="6">
    <source>
        <dbReference type="ARBA" id="ARBA00022777"/>
    </source>
</evidence>
<evidence type="ECO:0000256" key="10">
    <source>
        <dbReference type="ARBA" id="ARBA00041902"/>
    </source>
</evidence>
<keyword evidence="4" id="KW-0808">Transferase</keyword>
<dbReference type="PROSITE" id="PS50011">
    <property type="entry name" value="PROTEIN_KINASE_DOM"/>
    <property type="match status" value="1"/>
</dbReference>
<keyword evidence="3 15" id="KW-0723">Serine/threonine-protein kinase</keyword>
<dbReference type="EMBL" id="CAJJDP010000019">
    <property type="protein sequence ID" value="CAD8147291.1"/>
    <property type="molecule type" value="Genomic_DNA"/>
</dbReference>
<keyword evidence="7 14" id="KW-0067">ATP-binding</keyword>
<evidence type="ECO:0000256" key="9">
    <source>
        <dbReference type="ARBA" id="ARBA00039612"/>
    </source>
</evidence>
<comment type="catalytic activity">
    <reaction evidence="13">
        <text>L-seryl-[protein] + ATP = O-phospho-L-seryl-[protein] + ADP + H(+)</text>
        <dbReference type="Rhea" id="RHEA:17989"/>
        <dbReference type="Rhea" id="RHEA-COMP:9863"/>
        <dbReference type="Rhea" id="RHEA-COMP:11604"/>
        <dbReference type="ChEBI" id="CHEBI:15378"/>
        <dbReference type="ChEBI" id="CHEBI:29999"/>
        <dbReference type="ChEBI" id="CHEBI:30616"/>
        <dbReference type="ChEBI" id="CHEBI:83421"/>
        <dbReference type="ChEBI" id="CHEBI:456216"/>
        <dbReference type="EC" id="2.7.11.22"/>
    </reaction>
</comment>
<comment type="caution">
    <text evidence="17">The sequence shown here is derived from an EMBL/GenBank/DDBJ whole genome shotgun (WGS) entry which is preliminary data.</text>
</comment>
<dbReference type="PANTHER" id="PTHR24056:SF254">
    <property type="entry name" value="CYCLIN-DEPENDENT KINASE 2"/>
    <property type="match status" value="1"/>
</dbReference>
<dbReference type="OMA" id="FEMSVQT"/>
<dbReference type="InterPro" id="IPR000719">
    <property type="entry name" value="Prot_kinase_dom"/>
</dbReference>
<dbReference type="GO" id="GO:0010389">
    <property type="term" value="P:regulation of G2/M transition of mitotic cell cycle"/>
    <property type="evidence" value="ECO:0007669"/>
    <property type="project" value="TreeGrafter"/>
</dbReference>
<proteinExistence type="inferred from homology"/>
<dbReference type="GO" id="GO:0007165">
    <property type="term" value="P:signal transduction"/>
    <property type="evidence" value="ECO:0007669"/>
    <property type="project" value="TreeGrafter"/>
</dbReference>
<dbReference type="InterPro" id="IPR008271">
    <property type="entry name" value="Ser/Thr_kinase_AS"/>
</dbReference>
<evidence type="ECO:0000256" key="3">
    <source>
        <dbReference type="ARBA" id="ARBA00022527"/>
    </source>
</evidence>
<comment type="subunit">
    <text evidence="8">May form a complex composed of at least the catalytic subunit CRK2 and a cyclin.</text>
</comment>
<comment type="catalytic activity">
    <reaction evidence="12">
        <text>L-threonyl-[protein] + ATP = O-phospho-L-threonyl-[protein] + ADP + H(+)</text>
        <dbReference type="Rhea" id="RHEA:46608"/>
        <dbReference type="Rhea" id="RHEA-COMP:11060"/>
        <dbReference type="Rhea" id="RHEA-COMP:11605"/>
        <dbReference type="ChEBI" id="CHEBI:15378"/>
        <dbReference type="ChEBI" id="CHEBI:30013"/>
        <dbReference type="ChEBI" id="CHEBI:30616"/>
        <dbReference type="ChEBI" id="CHEBI:61977"/>
        <dbReference type="ChEBI" id="CHEBI:456216"/>
        <dbReference type="EC" id="2.7.11.22"/>
    </reaction>
</comment>
<keyword evidence="5 14" id="KW-0547">Nucleotide-binding</keyword>
<evidence type="ECO:0000256" key="11">
    <source>
        <dbReference type="ARBA" id="ARBA00042858"/>
    </source>
</evidence>
<keyword evidence="6" id="KW-0418">Kinase</keyword>
<evidence type="ECO:0000256" key="8">
    <source>
        <dbReference type="ARBA" id="ARBA00038543"/>
    </source>
</evidence>
<gene>
    <name evidence="17" type="ORF">POCTA_138.1.T0190360</name>
</gene>
<dbReference type="OrthoDB" id="288746at2759"/>
<protein>
    <recommendedName>
        <fullName evidence="9">Cyclin-dependent kinase 2 homolog</fullName>
        <ecNumber evidence="2">2.7.11.22</ecNumber>
    </recommendedName>
    <alternativeName>
        <fullName evidence="10">Cell division control protein 2 homolog</fullName>
    </alternativeName>
    <alternativeName>
        <fullName evidence="11">cdc2-related kinase 2</fullName>
    </alternativeName>
</protein>
<dbReference type="AlphaFoldDB" id="A0A8S1T0A2"/>
<dbReference type="InterPro" id="IPR017441">
    <property type="entry name" value="Protein_kinase_ATP_BS"/>
</dbReference>
<evidence type="ECO:0000313" key="17">
    <source>
        <dbReference type="EMBL" id="CAD8147291.1"/>
    </source>
</evidence>
<feature type="domain" description="Protein kinase" evidence="16">
    <location>
        <begin position="18"/>
        <end position="303"/>
    </location>
</feature>